<dbReference type="EMBL" id="CAJNOJ010000338">
    <property type="protein sequence ID" value="CAF1406609.1"/>
    <property type="molecule type" value="Genomic_DNA"/>
</dbReference>
<comment type="caution">
    <text evidence="2">The sequence shown here is derived from an EMBL/GenBank/DDBJ whole genome shotgun (WGS) entry which is preliminary data.</text>
</comment>
<dbReference type="InterPro" id="IPR032675">
    <property type="entry name" value="LRR_dom_sf"/>
</dbReference>
<dbReference type="Proteomes" id="UP000663852">
    <property type="component" value="Unassembled WGS sequence"/>
</dbReference>
<evidence type="ECO:0000313" key="2">
    <source>
        <dbReference type="EMBL" id="CAF1308970.1"/>
    </source>
</evidence>
<dbReference type="PROSITE" id="PS50181">
    <property type="entry name" value="FBOX"/>
    <property type="match status" value="1"/>
</dbReference>
<gene>
    <name evidence="3" type="ORF">EDS130_LOCUS36404</name>
    <name evidence="2" type="ORF">XAT740_LOCUS29276</name>
</gene>
<sequence>MHFEQLPDELLLFIFGYLQKFDLLYAFNQLNWRFEQILESYSHTIDLTYKNKPSYRQFCLFFEYILPLYRENIRVLKISGQHQLQLLKDRVHSFYNLQTLIIDDDDDDEEEDEHNFFHEAFQIPSLTSLTVSFANDNVLTVLCDSELPQLIDLNLFYFRGLSDINEEVSRMPTSITHLQISLASVTPLSKLFKLMPHLISIDLLMITFDNLQSNNSWELPEKLEELYLQFGQYKDEDEPEVQPKINVIKMFLEFFKEKLRALTLIVINAEPQFSNFDKLNNLISNFDHLQTFKFSIHTLYKPTSSYFPYVQTLRNSNYLLSTIPIPQPRNAFKKCQPLLQYTPTSLTFEEVYKSQDLYNCQHLRIHAYNELVPNKLQLSDKIRFSNLKRIDFYHIETLKIDVLSFISLLLQHSTNVSLLLVTTTNTEKAIKQIEQVIVPLSKARKKQITHFELSLFSDEDEQGAITNYHYHSTFFLELSKLGLSKSLRTLKFYSKQLFIADNYYRTLCEFINVVRRDFKKLTNLTVEMRSIKNVQEYNEFQRFKDELYELKKTMYYTEKLQNNSYVISFWL</sequence>
<evidence type="ECO:0000259" key="1">
    <source>
        <dbReference type="PROSITE" id="PS50181"/>
    </source>
</evidence>
<dbReference type="Proteomes" id="UP000663828">
    <property type="component" value="Unassembled WGS sequence"/>
</dbReference>
<evidence type="ECO:0000313" key="4">
    <source>
        <dbReference type="Proteomes" id="UP000663828"/>
    </source>
</evidence>
<keyword evidence="4" id="KW-1185">Reference proteome</keyword>
<dbReference type="EMBL" id="CAJNOR010002543">
    <property type="protein sequence ID" value="CAF1308970.1"/>
    <property type="molecule type" value="Genomic_DNA"/>
</dbReference>
<reference evidence="2" key="1">
    <citation type="submission" date="2021-02" db="EMBL/GenBank/DDBJ databases">
        <authorList>
            <person name="Nowell W R."/>
        </authorList>
    </citation>
    <scope>NUCLEOTIDE SEQUENCE</scope>
</reference>
<dbReference type="Gene3D" id="3.80.10.10">
    <property type="entry name" value="Ribonuclease Inhibitor"/>
    <property type="match status" value="1"/>
</dbReference>
<feature type="domain" description="F-box" evidence="1">
    <location>
        <begin position="1"/>
        <end position="52"/>
    </location>
</feature>
<organism evidence="2 4">
    <name type="scientific">Adineta ricciae</name>
    <name type="common">Rotifer</name>
    <dbReference type="NCBI Taxonomy" id="249248"/>
    <lineage>
        <taxon>Eukaryota</taxon>
        <taxon>Metazoa</taxon>
        <taxon>Spiralia</taxon>
        <taxon>Gnathifera</taxon>
        <taxon>Rotifera</taxon>
        <taxon>Eurotatoria</taxon>
        <taxon>Bdelloidea</taxon>
        <taxon>Adinetida</taxon>
        <taxon>Adinetidae</taxon>
        <taxon>Adineta</taxon>
    </lineage>
</organism>
<dbReference type="AlphaFoldDB" id="A0A815EB17"/>
<proteinExistence type="predicted"/>
<name>A0A815EB17_ADIRI</name>
<protein>
    <recommendedName>
        <fullName evidence="1">F-box domain-containing protein</fullName>
    </recommendedName>
</protein>
<evidence type="ECO:0000313" key="3">
    <source>
        <dbReference type="EMBL" id="CAF1406609.1"/>
    </source>
</evidence>
<dbReference type="SUPFAM" id="SSF52047">
    <property type="entry name" value="RNI-like"/>
    <property type="match status" value="1"/>
</dbReference>
<dbReference type="InterPro" id="IPR001810">
    <property type="entry name" value="F-box_dom"/>
</dbReference>
<accession>A0A815EB17</accession>